<proteinExistence type="predicted"/>
<sequence>MTLLAMAVGLMGTISHPSIASRAAALRYAVDPDVIKARSNISASDNSIHAAFKDSLLQRDASCIFTDVPPLLCEGTHIIPFHKGDEWFDLIVKNRPASPDEDVSALTTVDDRRNGMLLGLEVHVVAESRQVVVVHTPNLVLDVDDVPPRHTRDLDDNIRYPDRERYTLHWLHGASPKLLARIPNNSDATFKKQSRTPKPSPMLLHYNYGAAAVKWWGHGKSHLGISNRPTMPRPSVPVPAATGPGRTKRTAAQLAASIQKRATGNIGGSGSGPRDGEAERDGEVMDPDEVIMFFWARNPAALERRDSEAEDRKREEEERATRMEQWRGSVIAV</sequence>
<evidence type="ECO:0000313" key="2">
    <source>
        <dbReference type="EMBL" id="KAJ7784972.1"/>
    </source>
</evidence>
<evidence type="ECO:0008006" key="4">
    <source>
        <dbReference type="Google" id="ProtNLM"/>
    </source>
</evidence>
<gene>
    <name evidence="2" type="ORF">DFH07DRAFT_786395</name>
</gene>
<feature type="region of interest" description="Disordered" evidence="1">
    <location>
        <begin position="262"/>
        <end position="281"/>
    </location>
</feature>
<dbReference type="Proteomes" id="UP001215280">
    <property type="component" value="Unassembled WGS sequence"/>
</dbReference>
<accession>A0AAD7KHT3</accession>
<comment type="caution">
    <text evidence="2">The sequence shown here is derived from an EMBL/GenBank/DDBJ whole genome shotgun (WGS) entry which is preliminary data.</text>
</comment>
<feature type="region of interest" description="Disordered" evidence="1">
    <location>
        <begin position="226"/>
        <end position="245"/>
    </location>
</feature>
<organism evidence="2 3">
    <name type="scientific">Mycena maculata</name>
    <dbReference type="NCBI Taxonomy" id="230809"/>
    <lineage>
        <taxon>Eukaryota</taxon>
        <taxon>Fungi</taxon>
        <taxon>Dikarya</taxon>
        <taxon>Basidiomycota</taxon>
        <taxon>Agaricomycotina</taxon>
        <taxon>Agaricomycetes</taxon>
        <taxon>Agaricomycetidae</taxon>
        <taxon>Agaricales</taxon>
        <taxon>Marasmiineae</taxon>
        <taxon>Mycenaceae</taxon>
        <taxon>Mycena</taxon>
    </lineage>
</organism>
<protein>
    <recommendedName>
        <fullName evidence="4">HNH nuclease domain-containing protein</fullName>
    </recommendedName>
</protein>
<reference evidence="2" key="1">
    <citation type="submission" date="2023-03" db="EMBL/GenBank/DDBJ databases">
        <title>Massive genome expansion in bonnet fungi (Mycena s.s.) driven by repeated elements and novel gene families across ecological guilds.</title>
        <authorList>
            <consortium name="Lawrence Berkeley National Laboratory"/>
            <person name="Harder C.B."/>
            <person name="Miyauchi S."/>
            <person name="Viragh M."/>
            <person name="Kuo A."/>
            <person name="Thoen E."/>
            <person name="Andreopoulos B."/>
            <person name="Lu D."/>
            <person name="Skrede I."/>
            <person name="Drula E."/>
            <person name="Henrissat B."/>
            <person name="Morin E."/>
            <person name="Kohler A."/>
            <person name="Barry K."/>
            <person name="LaButti K."/>
            <person name="Morin E."/>
            <person name="Salamov A."/>
            <person name="Lipzen A."/>
            <person name="Mereny Z."/>
            <person name="Hegedus B."/>
            <person name="Baldrian P."/>
            <person name="Stursova M."/>
            <person name="Weitz H."/>
            <person name="Taylor A."/>
            <person name="Grigoriev I.V."/>
            <person name="Nagy L.G."/>
            <person name="Martin F."/>
            <person name="Kauserud H."/>
        </authorList>
    </citation>
    <scope>NUCLEOTIDE SEQUENCE</scope>
    <source>
        <strain evidence="2">CBHHK188m</strain>
    </source>
</reference>
<keyword evidence="3" id="KW-1185">Reference proteome</keyword>
<evidence type="ECO:0000256" key="1">
    <source>
        <dbReference type="SAM" id="MobiDB-lite"/>
    </source>
</evidence>
<feature type="region of interest" description="Disordered" evidence="1">
    <location>
        <begin position="303"/>
        <end position="333"/>
    </location>
</feature>
<dbReference type="AlphaFoldDB" id="A0AAD7KHT3"/>
<evidence type="ECO:0000313" key="3">
    <source>
        <dbReference type="Proteomes" id="UP001215280"/>
    </source>
</evidence>
<name>A0AAD7KHT3_9AGAR</name>
<dbReference type="EMBL" id="JARJLG010000001">
    <property type="protein sequence ID" value="KAJ7784972.1"/>
    <property type="molecule type" value="Genomic_DNA"/>
</dbReference>
<feature type="compositionally biased region" description="Basic and acidic residues" evidence="1">
    <location>
        <begin position="303"/>
        <end position="325"/>
    </location>
</feature>